<dbReference type="PROSITE" id="PS50893">
    <property type="entry name" value="ABC_TRANSPORTER_2"/>
    <property type="match status" value="1"/>
</dbReference>
<dbReference type="InterPro" id="IPR017911">
    <property type="entry name" value="MacB-like_ATP-bd"/>
</dbReference>
<dbReference type="CDD" id="cd03255">
    <property type="entry name" value="ABC_MJ0796_LolCDE_FtsE"/>
    <property type="match status" value="1"/>
</dbReference>
<evidence type="ECO:0000259" key="5">
    <source>
        <dbReference type="PROSITE" id="PS50893"/>
    </source>
</evidence>
<dbReference type="InterPro" id="IPR003439">
    <property type="entry name" value="ABC_transporter-like_ATP-bd"/>
</dbReference>
<dbReference type="Proteomes" id="UP000284416">
    <property type="component" value="Unassembled WGS sequence"/>
</dbReference>
<gene>
    <name evidence="6" type="ORF">D1B31_18835</name>
</gene>
<dbReference type="GO" id="GO:0016887">
    <property type="term" value="F:ATP hydrolysis activity"/>
    <property type="evidence" value="ECO:0007669"/>
    <property type="project" value="InterPro"/>
</dbReference>
<evidence type="ECO:0000313" key="6">
    <source>
        <dbReference type="EMBL" id="RHW35699.1"/>
    </source>
</evidence>
<dbReference type="OrthoDB" id="9791546at2"/>
<evidence type="ECO:0000313" key="7">
    <source>
        <dbReference type="Proteomes" id="UP000284416"/>
    </source>
</evidence>
<dbReference type="InterPro" id="IPR003593">
    <property type="entry name" value="AAA+_ATPase"/>
</dbReference>
<evidence type="ECO:0000256" key="3">
    <source>
        <dbReference type="ARBA" id="ARBA00022741"/>
    </source>
</evidence>
<keyword evidence="7" id="KW-1185">Reference proteome</keyword>
<feature type="domain" description="ABC transporter" evidence="5">
    <location>
        <begin position="5"/>
        <end position="244"/>
    </location>
</feature>
<evidence type="ECO:0000256" key="4">
    <source>
        <dbReference type="ARBA" id="ARBA00022840"/>
    </source>
</evidence>
<dbReference type="SUPFAM" id="SSF52540">
    <property type="entry name" value="P-loop containing nucleoside triphosphate hydrolases"/>
    <property type="match status" value="1"/>
</dbReference>
<dbReference type="PANTHER" id="PTHR42798">
    <property type="entry name" value="LIPOPROTEIN-RELEASING SYSTEM ATP-BINDING PROTEIN LOLD"/>
    <property type="match status" value="1"/>
</dbReference>
<sequence>MELVLEAVGINKSFGSRGNVFPALHNIDFRIEKGEFTAVMGPSGAGKTTLLNILSTIDDPTSGTIRINGMTVQGFKEEELSRFRQEQLGFIFQDYNLLDTLTIEENISLPLALANIPPVDINHKTGSIARAFGIETILTKYPYEVSGGQQQRASAARALVTNPSIVFADEPTGALDSKSAHTLLQTLEGINKQQGSTILMVTHDPTAASFCNRVVFIKDGTFFTELRKGGQTRKQFFQQVVNVLAALGGGQIDAD</sequence>
<dbReference type="Pfam" id="PF00005">
    <property type="entry name" value="ABC_tran"/>
    <property type="match status" value="1"/>
</dbReference>
<dbReference type="GO" id="GO:0098796">
    <property type="term" value="C:membrane protein complex"/>
    <property type="evidence" value="ECO:0007669"/>
    <property type="project" value="UniProtKB-ARBA"/>
</dbReference>
<evidence type="ECO:0000256" key="2">
    <source>
        <dbReference type="ARBA" id="ARBA00022448"/>
    </source>
</evidence>
<comment type="caution">
    <text evidence="6">The sequence shown here is derived from an EMBL/GenBank/DDBJ whole genome shotgun (WGS) entry which is preliminary data.</text>
</comment>
<keyword evidence="2" id="KW-0813">Transport</keyword>
<proteinExistence type="inferred from homology"/>
<dbReference type="PANTHER" id="PTHR42798:SF7">
    <property type="entry name" value="ALPHA-D-RIBOSE 1-METHYLPHOSPHONATE 5-TRIPHOSPHATE SYNTHASE SUBUNIT PHNL"/>
    <property type="match status" value="1"/>
</dbReference>
<evidence type="ECO:0000256" key="1">
    <source>
        <dbReference type="ARBA" id="ARBA00005417"/>
    </source>
</evidence>
<reference evidence="6 7" key="1">
    <citation type="journal article" date="2017" name="Int. J. Syst. Evol. Microbiol.">
        <title>Bacillus notoginsengisoli sp. nov., a novel bacterium isolated from the rhizosphere of Panax notoginseng.</title>
        <authorList>
            <person name="Zhang M.Y."/>
            <person name="Cheng J."/>
            <person name="Cai Y."/>
            <person name="Zhang T.Y."/>
            <person name="Wu Y.Y."/>
            <person name="Manikprabhu D."/>
            <person name="Li W.J."/>
            <person name="Zhang Y.X."/>
        </authorList>
    </citation>
    <scope>NUCLEOTIDE SEQUENCE [LARGE SCALE GENOMIC DNA]</scope>
    <source>
        <strain evidence="6 7">JCM 30743</strain>
    </source>
</reference>
<dbReference type="FunFam" id="3.40.50.300:FF:000032">
    <property type="entry name" value="Export ABC transporter ATP-binding protein"/>
    <property type="match status" value="1"/>
</dbReference>
<dbReference type="GO" id="GO:0022857">
    <property type="term" value="F:transmembrane transporter activity"/>
    <property type="evidence" value="ECO:0007669"/>
    <property type="project" value="UniProtKB-ARBA"/>
</dbReference>
<organism evidence="6 7">
    <name type="scientific">Neobacillus notoginsengisoli</name>
    <dbReference type="NCBI Taxonomy" id="1578198"/>
    <lineage>
        <taxon>Bacteria</taxon>
        <taxon>Bacillati</taxon>
        <taxon>Bacillota</taxon>
        <taxon>Bacilli</taxon>
        <taxon>Bacillales</taxon>
        <taxon>Bacillaceae</taxon>
        <taxon>Neobacillus</taxon>
    </lineage>
</organism>
<dbReference type="GO" id="GO:0005524">
    <property type="term" value="F:ATP binding"/>
    <property type="evidence" value="ECO:0007669"/>
    <property type="project" value="UniProtKB-KW"/>
</dbReference>
<dbReference type="Gene3D" id="3.40.50.300">
    <property type="entry name" value="P-loop containing nucleotide triphosphate hydrolases"/>
    <property type="match status" value="1"/>
</dbReference>
<dbReference type="SMART" id="SM00382">
    <property type="entry name" value="AAA"/>
    <property type="match status" value="1"/>
</dbReference>
<name>A0A417YPU4_9BACI</name>
<dbReference type="AlphaFoldDB" id="A0A417YPU4"/>
<dbReference type="RefSeq" id="WP_118923316.1">
    <property type="nucleotide sequence ID" value="NZ_QWEG01000013.1"/>
</dbReference>
<dbReference type="InterPro" id="IPR027417">
    <property type="entry name" value="P-loop_NTPase"/>
</dbReference>
<keyword evidence="3" id="KW-0547">Nucleotide-binding</keyword>
<comment type="similarity">
    <text evidence="1">Belongs to the ABC transporter superfamily.</text>
</comment>
<accession>A0A417YPU4</accession>
<dbReference type="EMBL" id="QWEG01000013">
    <property type="protein sequence ID" value="RHW35699.1"/>
    <property type="molecule type" value="Genomic_DNA"/>
</dbReference>
<protein>
    <submittedName>
        <fullName evidence="6">ABC transporter ATP-binding protein</fullName>
    </submittedName>
</protein>
<keyword evidence="4 6" id="KW-0067">ATP-binding</keyword>